<proteinExistence type="inferred from homology"/>
<dbReference type="RefSeq" id="WP_200484041.1">
    <property type="nucleotide sequence ID" value="NZ_JAEPIV010000001.1"/>
</dbReference>
<sequence length="360" mass="41352">MTVFKRDGSEFWWIEFQYKGERYRRSSESASKRKAEELERKWREELRANALLGKIPELAWGDAIDRYFKTVIEPRRNEGAAKRDLYVLSVLKAELGAATLISTLTAPAIVEYRDRLLGVGKAPATANRYLATIKAILRKAHTEWGALAVLPSFKLLKLSNERYRWLTDEEEDRLLIHSPVHLRDLCTFLIDTGARLSEATTLTWANVDMERHPRPLVKFMDTKSGKPRSVPLTKRVDDMFRRLRANKPSGVERVFLYRPLGNDRLREVKNGTKVTPFRNPHGAWYKATTDARLDDLNLHDLRHIFASRLVMRGVPLLTVSKLLGHATIQMTMRYAHLAPDAFDAAIEALECNRVTDTPNM</sequence>
<evidence type="ECO:0000256" key="2">
    <source>
        <dbReference type="ARBA" id="ARBA00022908"/>
    </source>
</evidence>
<organism evidence="8 9">
    <name type="scientific">Azospirillum aestuarii</name>
    <dbReference type="NCBI Taxonomy" id="2802052"/>
    <lineage>
        <taxon>Bacteria</taxon>
        <taxon>Pseudomonadati</taxon>
        <taxon>Pseudomonadota</taxon>
        <taxon>Alphaproteobacteria</taxon>
        <taxon>Rhodospirillales</taxon>
        <taxon>Azospirillaceae</taxon>
        <taxon>Azospirillum</taxon>
    </lineage>
</organism>
<evidence type="ECO:0000256" key="4">
    <source>
        <dbReference type="ARBA" id="ARBA00023172"/>
    </source>
</evidence>
<dbReference type="Gene3D" id="1.10.150.130">
    <property type="match status" value="1"/>
</dbReference>
<name>A0ABS1HS80_9PROT</name>
<evidence type="ECO:0000256" key="1">
    <source>
        <dbReference type="ARBA" id="ARBA00008857"/>
    </source>
</evidence>
<dbReference type="PROSITE" id="PS51898">
    <property type="entry name" value="TYR_RECOMBINASE"/>
    <property type="match status" value="1"/>
</dbReference>
<feature type="domain" description="Core-binding (CB)" evidence="7">
    <location>
        <begin position="58"/>
        <end position="141"/>
    </location>
</feature>
<keyword evidence="9" id="KW-1185">Reference proteome</keyword>
<dbReference type="Proteomes" id="UP000654452">
    <property type="component" value="Unassembled WGS sequence"/>
</dbReference>
<dbReference type="InterPro" id="IPR044068">
    <property type="entry name" value="CB"/>
</dbReference>
<evidence type="ECO:0000313" key="8">
    <source>
        <dbReference type="EMBL" id="MBK4717688.1"/>
    </source>
</evidence>
<dbReference type="PANTHER" id="PTHR30349:SF64">
    <property type="entry name" value="PROPHAGE INTEGRASE INTD-RELATED"/>
    <property type="match status" value="1"/>
</dbReference>
<comment type="similarity">
    <text evidence="1">Belongs to the 'phage' integrase family.</text>
</comment>
<dbReference type="CDD" id="cd00796">
    <property type="entry name" value="INT_Rci_Hp1_C"/>
    <property type="match status" value="1"/>
</dbReference>
<dbReference type="EMBL" id="JAEPIV010000001">
    <property type="protein sequence ID" value="MBK4717688.1"/>
    <property type="molecule type" value="Genomic_DNA"/>
</dbReference>
<dbReference type="Gene3D" id="1.10.443.10">
    <property type="entry name" value="Intergrase catalytic core"/>
    <property type="match status" value="1"/>
</dbReference>
<reference evidence="8 9" key="1">
    <citation type="submission" date="2021-01" db="EMBL/GenBank/DDBJ databases">
        <title>Azospirillum sp. YIM DDC1 draft genome.</title>
        <authorList>
            <person name="Wang Y.-X."/>
        </authorList>
    </citation>
    <scope>NUCLEOTIDE SEQUENCE [LARGE SCALE GENOMIC DNA]</scope>
    <source>
        <strain evidence="8 9">YIM DDC1</strain>
    </source>
</reference>
<evidence type="ECO:0000256" key="5">
    <source>
        <dbReference type="PROSITE-ProRule" id="PRU01248"/>
    </source>
</evidence>
<dbReference type="InterPro" id="IPR002104">
    <property type="entry name" value="Integrase_catalytic"/>
</dbReference>
<dbReference type="PANTHER" id="PTHR30349">
    <property type="entry name" value="PHAGE INTEGRASE-RELATED"/>
    <property type="match status" value="1"/>
</dbReference>
<evidence type="ECO:0000259" key="6">
    <source>
        <dbReference type="PROSITE" id="PS51898"/>
    </source>
</evidence>
<keyword evidence="3 5" id="KW-0238">DNA-binding</keyword>
<dbReference type="InterPro" id="IPR050090">
    <property type="entry name" value="Tyrosine_recombinase_XerCD"/>
</dbReference>
<dbReference type="PROSITE" id="PS51900">
    <property type="entry name" value="CB"/>
    <property type="match status" value="1"/>
</dbReference>
<dbReference type="Pfam" id="PF00589">
    <property type="entry name" value="Phage_integrase"/>
    <property type="match status" value="1"/>
</dbReference>
<protein>
    <submittedName>
        <fullName evidence="8">Site-specific integrase</fullName>
    </submittedName>
</protein>
<evidence type="ECO:0000259" key="7">
    <source>
        <dbReference type="PROSITE" id="PS51900"/>
    </source>
</evidence>
<dbReference type="InterPro" id="IPR013762">
    <property type="entry name" value="Integrase-like_cat_sf"/>
</dbReference>
<evidence type="ECO:0000313" key="9">
    <source>
        <dbReference type="Proteomes" id="UP000654452"/>
    </source>
</evidence>
<dbReference type="InterPro" id="IPR010998">
    <property type="entry name" value="Integrase_recombinase_N"/>
</dbReference>
<evidence type="ECO:0000256" key="3">
    <source>
        <dbReference type="ARBA" id="ARBA00023125"/>
    </source>
</evidence>
<accession>A0ABS1HS80</accession>
<gene>
    <name evidence="8" type="ORF">JJL56_02285</name>
</gene>
<keyword evidence="2" id="KW-0229">DNA integration</keyword>
<keyword evidence="4" id="KW-0233">DNA recombination</keyword>
<feature type="domain" description="Tyr recombinase" evidence="6">
    <location>
        <begin position="161"/>
        <end position="347"/>
    </location>
</feature>
<dbReference type="SUPFAM" id="SSF56349">
    <property type="entry name" value="DNA breaking-rejoining enzymes"/>
    <property type="match status" value="1"/>
</dbReference>
<comment type="caution">
    <text evidence="8">The sequence shown here is derived from an EMBL/GenBank/DDBJ whole genome shotgun (WGS) entry which is preliminary data.</text>
</comment>
<dbReference type="InterPro" id="IPR011010">
    <property type="entry name" value="DNA_brk_join_enz"/>
</dbReference>